<proteinExistence type="predicted"/>
<dbReference type="Proteomes" id="UP000016922">
    <property type="component" value="Unassembled WGS sequence"/>
</dbReference>
<name>S3D5J3_GLAL2</name>
<gene>
    <name evidence="2" type="ORF">GLAREA_06052</name>
</gene>
<dbReference type="GeneID" id="19465106"/>
<evidence type="ECO:0000313" key="3">
    <source>
        <dbReference type="Proteomes" id="UP000016922"/>
    </source>
</evidence>
<accession>S3D5J3</accession>
<keyword evidence="3" id="KW-1185">Reference proteome</keyword>
<dbReference type="RefSeq" id="XP_008079657.1">
    <property type="nucleotide sequence ID" value="XM_008081466.1"/>
</dbReference>
<feature type="region of interest" description="Disordered" evidence="1">
    <location>
        <begin position="1"/>
        <end position="27"/>
    </location>
</feature>
<sequence length="104" mass="11399">MGNCFSSSTSSTSPSPPSRRTQLRKTFTKEKYYDDVERKGSDTRDFALISADAGIVGGDMEERKESASTIPGLTFDARGRPVWRGGYGSPIALELDLGQFKVEK</sequence>
<evidence type="ECO:0000256" key="1">
    <source>
        <dbReference type="SAM" id="MobiDB-lite"/>
    </source>
</evidence>
<organism evidence="2 3">
    <name type="scientific">Glarea lozoyensis (strain ATCC 20868 / MF5171)</name>
    <dbReference type="NCBI Taxonomy" id="1116229"/>
    <lineage>
        <taxon>Eukaryota</taxon>
        <taxon>Fungi</taxon>
        <taxon>Dikarya</taxon>
        <taxon>Ascomycota</taxon>
        <taxon>Pezizomycotina</taxon>
        <taxon>Leotiomycetes</taxon>
        <taxon>Helotiales</taxon>
        <taxon>Helotiaceae</taxon>
        <taxon>Glarea</taxon>
    </lineage>
</organism>
<dbReference type="HOGENOM" id="CLU_2250418_0_0_1"/>
<dbReference type="KEGG" id="glz:GLAREA_06052"/>
<reference evidence="2 3" key="1">
    <citation type="journal article" date="2013" name="BMC Genomics">
        <title>Genomics-driven discovery of the pneumocandin biosynthetic gene cluster in the fungus Glarea lozoyensis.</title>
        <authorList>
            <person name="Chen L."/>
            <person name="Yue Q."/>
            <person name="Zhang X."/>
            <person name="Xiang M."/>
            <person name="Wang C."/>
            <person name="Li S."/>
            <person name="Che Y."/>
            <person name="Ortiz-Lopez F.J."/>
            <person name="Bills G.F."/>
            <person name="Liu X."/>
            <person name="An Z."/>
        </authorList>
    </citation>
    <scope>NUCLEOTIDE SEQUENCE [LARGE SCALE GENOMIC DNA]</scope>
    <source>
        <strain evidence="3">ATCC 20868 / MF5171</strain>
    </source>
</reference>
<protein>
    <submittedName>
        <fullName evidence="2">Uncharacterized protein</fullName>
    </submittedName>
</protein>
<dbReference type="AlphaFoldDB" id="S3D5J3"/>
<evidence type="ECO:0000313" key="2">
    <source>
        <dbReference type="EMBL" id="EPE33040.1"/>
    </source>
</evidence>
<dbReference type="EMBL" id="KE145358">
    <property type="protein sequence ID" value="EPE33040.1"/>
    <property type="molecule type" value="Genomic_DNA"/>
</dbReference>
<feature type="compositionally biased region" description="Low complexity" evidence="1">
    <location>
        <begin position="1"/>
        <end position="13"/>
    </location>
</feature>